<evidence type="ECO:0000256" key="1">
    <source>
        <dbReference type="SAM" id="MobiDB-lite"/>
    </source>
</evidence>
<sequence length="66" mass="7046">MRRRHATVSTSAIGTPMLHTAWPTTNASEFTALMPSAGTGVTAWKSWPSNEGLNSDWSSRPASSTP</sequence>
<evidence type="ECO:0000313" key="3">
    <source>
        <dbReference type="Proteomes" id="UP000325787"/>
    </source>
</evidence>
<keyword evidence="3" id="KW-1185">Reference proteome</keyword>
<feature type="compositionally biased region" description="Polar residues" evidence="1">
    <location>
        <begin position="47"/>
        <end position="66"/>
    </location>
</feature>
<accession>A0A5Q0GSW6</accession>
<proteinExistence type="predicted"/>
<dbReference type="EMBL" id="CP034550">
    <property type="protein sequence ID" value="QFZ17147.1"/>
    <property type="molecule type" value="Genomic_DNA"/>
</dbReference>
<dbReference type="KEGG" id="ssyi:EKG83_06420"/>
<dbReference type="AlphaFoldDB" id="A0A5Q0GSW6"/>
<dbReference type="Proteomes" id="UP000325787">
    <property type="component" value="Chromosome"/>
</dbReference>
<protein>
    <submittedName>
        <fullName evidence="2">Uncharacterized protein</fullName>
    </submittedName>
</protein>
<reference evidence="3" key="1">
    <citation type="journal article" date="2021" name="Curr. Microbiol.">
        <title>Complete genome of nocamycin-producing strain Saccharothrix syringae NRRL B-16468 reveals the biosynthetic potential for secondary metabolites.</title>
        <authorList>
            <person name="Mo X."/>
            <person name="Yang S."/>
        </authorList>
    </citation>
    <scope>NUCLEOTIDE SEQUENCE [LARGE SCALE GENOMIC DNA]</scope>
    <source>
        <strain evidence="3">ATCC 51364 / DSM 43886 / JCM 6844 / KCTC 9398 / NBRC 14523 / NRRL B-16468 / INA 2240</strain>
    </source>
</reference>
<gene>
    <name evidence="2" type="ORF">EKG83_06420</name>
</gene>
<organism evidence="2 3">
    <name type="scientific">Saccharothrix syringae</name>
    <name type="common">Nocardiopsis syringae</name>
    <dbReference type="NCBI Taxonomy" id="103733"/>
    <lineage>
        <taxon>Bacteria</taxon>
        <taxon>Bacillati</taxon>
        <taxon>Actinomycetota</taxon>
        <taxon>Actinomycetes</taxon>
        <taxon>Pseudonocardiales</taxon>
        <taxon>Pseudonocardiaceae</taxon>
        <taxon>Saccharothrix</taxon>
    </lineage>
</organism>
<name>A0A5Q0GSW6_SACSY</name>
<feature type="region of interest" description="Disordered" evidence="1">
    <location>
        <begin position="44"/>
        <end position="66"/>
    </location>
</feature>
<evidence type="ECO:0000313" key="2">
    <source>
        <dbReference type="EMBL" id="QFZ17147.1"/>
    </source>
</evidence>